<dbReference type="InterPro" id="IPR011009">
    <property type="entry name" value="Kinase-like_dom_sf"/>
</dbReference>
<dbReference type="Proteomes" id="UP000265618">
    <property type="component" value="Unassembled WGS sequence"/>
</dbReference>
<name>A0A9K3GKF0_9EUKA</name>
<dbReference type="AlphaFoldDB" id="A0A9K3GKF0"/>
<sequence length="45" mass="5073">MAAPTIHRQNPEEIFELLRKVGEGSYGTVWEARNKKTGDICAVKK</sequence>
<gene>
    <name evidence="3" type="ORF">KIPB_007937</name>
</gene>
<evidence type="ECO:0000256" key="1">
    <source>
        <dbReference type="PROSITE-ProRule" id="PRU10141"/>
    </source>
</evidence>
<proteinExistence type="predicted"/>
<comment type="caution">
    <text evidence="3">The sequence shown here is derived from an EMBL/GenBank/DDBJ whole genome shotgun (WGS) entry which is preliminary data.</text>
</comment>
<dbReference type="Gene3D" id="3.30.200.20">
    <property type="entry name" value="Phosphorylase Kinase, domain 1"/>
    <property type="match status" value="1"/>
</dbReference>
<keyword evidence="1" id="KW-0547">Nucleotide-binding</keyword>
<dbReference type="InterPro" id="IPR000719">
    <property type="entry name" value="Prot_kinase_dom"/>
</dbReference>
<dbReference type="GO" id="GO:0004672">
    <property type="term" value="F:protein kinase activity"/>
    <property type="evidence" value="ECO:0007669"/>
    <property type="project" value="InterPro"/>
</dbReference>
<evidence type="ECO:0000313" key="4">
    <source>
        <dbReference type="Proteomes" id="UP000265618"/>
    </source>
</evidence>
<dbReference type="PROSITE" id="PS50011">
    <property type="entry name" value="PROTEIN_KINASE_DOM"/>
    <property type="match status" value="1"/>
</dbReference>
<reference evidence="3 4" key="1">
    <citation type="journal article" date="2018" name="PLoS ONE">
        <title>The draft genome of Kipferlia bialata reveals reductive genome evolution in fornicate parasites.</title>
        <authorList>
            <person name="Tanifuji G."/>
            <person name="Takabayashi S."/>
            <person name="Kume K."/>
            <person name="Takagi M."/>
            <person name="Nakayama T."/>
            <person name="Kamikawa R."/>
            <person name="Inagaki Y."/>
            <person name="Hashimoto T."/>
        </authorList>
    </citation>
    <scope>NUCLEOTIDE SEQUENCE [LARGE SCALE GENOMIC DNA]</scope>
    <source>
        <strain evidence="3">NY0173</strain>
    </source>
</reference>
<organism evidence="3 4">
    <name type="scientific">Kipferlia bialata</name>
    <dbReference type="NCBI Taxonomy" id="797122"/>
    <lineage>
        <taxon>Eukaryota</taxon>
        <taxon>Metamonada</taxon>
        <taxon>Carpediemonas-like organisms</taxon>
        <taxon>Kipferlia</taxon>
    </lineage>
</organism>
<dbReference type="InterPro" id="IPR017441">
    <property type="entry name" value="Protein_kinase_ATP_BS"/>
</dbReference>
<keyword evidence="4" id="KW-1185">Reference proteome</keyword>
<dbReference type="PROSITE" id="PS00107">
    <property type="entry name" value="PROTEIN_KINASE_ATP"/>
    <property type="match status" value="1"/>
</dbReference>
<dbReference type="OrthoDB" id="8693905at2759"/>
<dbReference type="GO" id="GO:0005524">
    <property type="term" value="F:ATP binding"/>
    <property type="evidence" value="ECO:0007669"/>
    <property type="project" value="UniProtKB-UniRule"/>
</dbReference>
<dbReference type="SUPFAM" id="SSF56112">
    <property type="entry name" value="Protein kinase-like (PK-like)"/>
    <property type="match status" value="1"/>
</dbReference>
<protein>
    <recommendedName>
        <fullName evidence="2">Protein kinase domain-containing protein</fullName>
    </recommendedName>
</protein>
<accession>A0A9K3GKF0</accession>
<evidence type="ECO:0000259" key="2">
    <source>
        <dbReference type="PROSITE" id="PS50011"/>
    </source>
</evidence>
<dbReference type="EMBL" id="BDIP01002341">
    <property type="protein sequence ID" value="GIQ86142.1"/>
    <property type="molecule type" value="Genomic_DNA"/>
</dbReference>
<feature type="binding site" evidence="1">
    <location>
        <position position="45"/>
    </location>
    <ligand>
        <name>ATP</name>
        <dbReference type="ChEBI" id="CHEBI:30616"/>
    </ligand>
</feature>
<evidence type="ECO:0000313" key="3">
    <source>
        <dbReference type="EMBL" id="GIQ86142.1"/>
    </source>
</evidence>
<keyword evidence="1" id="KW-0067">ATP-binding</keyword>
<feature type="domain" description="Protein kinase" evidence="2">
    <location>
        <begin position="15"/>
        <end position="45"/>
    </location>
</feature>
<feature type="non-terminal residue" evidence="3">
    <location>
        <position position="1"/>
    </location>
</feature>